<dbReference type="EMBL" id="QUSY01002578">
    <property type="protein sequence ID" value="RHY20671.1"/>
    <property type="molecule type" value="Genomic_DNA"/>
</dbReference>
<gene>
    <name evidence="1" type="ORF">DYB32_009984</name>
</gene>
<dbReference type="Gene3D" id="3.60.10.10">
    <property type="entry name" value="Endonuclease/exonuclease/phosphatase"/>
    <property type="match status" value="1"/>
</dbReference>
<evidence type="ECO:0000313" key="2">
    <source>
        <dbReference type="Proteomes" id="UP000285060"/>
    </source>
</evidence>
<keyword evidence="2" id="KW-1185">Reference proteome</keyword>
<name>A0A3R6ZHR4_9STRA</name>
<evidence type="ECO:0000313" key="1">
    <source>
        <dbReference type="EMBL" id="RHY20671.1"/>
    </source>
</evidence>
<dbReference type="InterPro" id="IPR036691">
    <property type="entry name" value="Endo/exonu/phosph_ase_sf"/>
</dbReference>
<dbReference type="SUPFAM" id="SSF56219">
    <property type="entry name" value="DNase I-like"/>
    <property type="match status" value="1"/>
</dbReference>
<sequence>MGDSVVFLHNIYAPTNPRRRLEFFQALPRDFPESALHIIGGDFNCILSPGLDSNRPTTYSTTGAHELVAWTTALNVLDVFRWKNPLKRSFTSPTLSNRLDYIFLSSRWAKLPHIKASHLAIQPNTDHIPCQVFTRRPAIKSGPGPWKVPQWLLRHPPAHKIIESCLDHFLSKTTLTGNIGLKFDKMSTQIRDRLKTIHDEIVTAQAQPLKDLSIELAQLVLDFQRTPNDAIQAQIRRVQREIHTIHDKTKEFRLNTALRAHLEKAERCTKFHLRQPKVPMLRKTAFKELRTASGNVVSSQTALEDTLHEFYTNLYASNYDDHHDQDSYLTTNITKKLSMHQRRELAAPLLANEFYHAIKTSKPNSTPGPNAL</sequence>
<reference evidence="1 2" key="1">
    <citation type="submission" date="2018-08" db="EMBL/GenBank/DDBJ databases">
        <title>Aphanomyces genome sequencing and annotation.</title>
        <authorList>
            <person name="Minardi D."/>
            <person name="Oidtmann B."/>
            <person name="Van Der Giezen M."/>
            <person name="Studholme D.J."/>
        </authorList>
    </citation>
    <scope>NUCLEOTIDE SEQUENCE [LARGE SCALE GENOMIC DNA]</scope>
    <source>
        <strain evidence="1 2">NJM0002</strain>
    </source>
</reference>
<organism evidence="1 2">
    <name type="scientific">Aphanomyces invadans</name>
    <dbReference type="NCBI Taxonomy" id="157072"/>
    <lineage>
        <taxon>Eukaryota</taxon>
        <taxon>Sar</taxon>
        <taxon>Stramenopiles</taxon>
        <taxon>Oomycota</taxon>
        <taxon>Saprolegniomycetes</taxon>
        <taxon>Saprolegniales</taxon>
        <taxon>Verrucalvaceae</taxon>
        <taxon>Aphanomyces</taxon>
    </lineage>
</organism>
<dbReference type="Proteomes" id="UP000285060">
    <property type="component" value="Unassembled WGS sequence"/>
</dbReference>
<feature type="non-terminal residue" evidence="1">
    <location>
        <position position="372"/>
    </location>
</feature>
<protein>
    <recommendedName>
        <fullName evidence="3">Endonuclease/exonuclease/phosphatase domain-containing protein</fullName>
    </recommendedName>
</protein>
<proteinExistence type="predicted"/>
<accession>A0A3R6ZHR4</accession>
<comment type="caution">
    <text evidence="1">The sequence shown here is derived from an EMBL/GenBank/DDBJ whole genome shotgun (WGS) entry which is preliminary data.</text>
</comment>
<evidence type="ECO:0008006" key="3">
    <source>
        <dbReference type="Google" id="ProtNLM"/>
    </source>
</evidence>
<dbReference type="AlphaFoldDB" id="A0A3R6ZHR4"/>